<keyword evidence="2" id="KW-0479">Metal-binding</keyword>
<protein>
    <recommendedName>
        <fullName evidence="7">Zn(2)-C6 fungal-type domain-containing protein</fullName>
    </recommendedName>
</protein>
<evidence type="ECO:0000259" key="7">
    <source>
        <dbReference type="PROSITE" id="PS50048"/>
    </source>
</evidence>
<accession>A0AAD7BN94</accession>
<dbReference type="Proteomes" id="UP001221142">
    <property type="component" value="Unassembled WGS sequence"/>
</dbReference>
<feature type="domain" description="Zn(2)-C6 fungal-type" evidence="7">
    <location>
        <begin position="30"/>
        <end position="62"/>
    </location>
</feature>
<name>A0AAD7BN94_9AGAR</name>
<dbReference type="GO" id="GO:0008270">
    <property type="term" value="F:zinc ion binding"/>
    <property type="evidence" value="ECO:0007669"/>
    <property type="project" value="InterPro"/>
</dbReference>
<comment type="subcellular location">
    <subcellularLocation>
        <location evidence="1">Nucleus</location>
    </subcellularLocation>
</comment>
<dbReference type="GO" id="GO:0000981">
    <property type="term" value="F:DNA-binding transcription factor activity, RNA polymerase II-specific"/>
    <property type="evidence" value="ECO:0007669"/>
    <property type="project" value="InterPro"/>
</dbReference>
<evidence type="ECO:0000256" key="2">
    <source>
        <dbReference type="ARBA" id="ARBA00022723"/>
    </source>
</evidence>
<comment type="caution">
    <text evidence="8">The sequence shown here is derived from an EMBL/GenBank/DDBJ whole genome shotgun (WGS) entry which is preliminary data.</text>
</comment>
<dbReference type="GO" id="GO:0005634">
    <property type="term" value="C:nucleus"/>
    <property type="evidence" value="ECO:0007669"/>
    <property type="project" value="UniProtKB-SubCell"/>
</dbReference>
<evidence type="ECO:0000256" key="5">
    <source>
        <dbReference type="ARBA" id="ARBA00023242"/>
    </source>
</evidence>
<evidence type="ECO:0000313" key="9">
    <source>
        <dbReference type="Proteomes" id="UP001221142"/>
    </source>
</evidence>
<evidence type="ECO:0000256" key="6">
    <source>
        <dbReference type="SAM" id="MobiDB-lite"/>
    </source>
</evidence>
<keyword evidence="4" id="KW-0804">Transcription</keyword>
<feature type="region of interest" description="Disordered" evidence="6">
    <location>
        <begin position="1"/>
        <end position="26"/>
    </location>
</feature>
<dbReference type="PANTHER" id="PTHR47338:SF29">
    <property type="entry name" value="ZN(2)-C6 FUNGAL-TYPE DOMAIN-CONTAINING PROTEIN"/>
    <property type="match status" value="1"/>
</dbReference>
<dbReference type="PROSITE" id="PS00463">
    <property type="entry name" value="ZN2_CY6_FUNGAL_1"/>
    <property type="match status" value="1"/>
</dbReference>
<keyword evidence="3" id="KW-0805">Transcription regulation</keyword>
<dbReference type="SUPFAM" id="SSF57701">
    <property type="entry name" value="Zn2/Cys6 DNA-binding domain"/>
    <property type="match status" value="1"/>
</dbReference>
<dbReference type="GO" id="GO:0006351">
    <property type="term" value="P:DNA-templated transcription"/>
    <property type="evidence" value="ECO:0007669"/>
    <property type="project" value="InterPro"/>
</dbReference>
<dbReference type="InterPro" id="IPR050815">
    <property type="entry name" value="TF_fung"/>
</dbReference>
<dbReference type="PROSITE" id="PS50048">
    <property type="entry name" value="ZN2_CY6_FUNGAL_2"/>
    <property type="match status" value="1"/>
</dbReference>
<dbReference type="InterPro" id="IPR007219">
    <property type="entry name" value="XnlR_reg_dom"/>
</dbReference>
<dbReference type="CDD" id="cd12148">
    <property type="entry name" value="fungal_TF_MHR"/>
    <property type="match status" value="1"/>
</dbReference>
<keyword evidence="5" id="KW-0539">Nucleus</keyword>
<dbReference type="PANTHER" id="PTHR47338">
    <property type="entry name" value="ZN(II)2CYS6 TRANSCRIPTION FACTOR (EUROFUNG)-RELATED"/>
    <property type="match status" value="1"/>
</dbReference>
<dbReference type="SMART" id="SM00066">
    <property type="entry name" value="GAL4"/>
    <property type="match status" value="1"/>
</dbReference>
<dbReference type="AlphaFoldDB" id="A0AAD7BN94"/>
<dbReference type="Pfam" id="PF04082">
    <property type="entry name" value="Fungal_trans"/>
    <property type="match status" value="1"/>
</dbReference>
<dbReference type="InterPro" id="IPR036864">
    <property type="entry name" value="Zn2-C6_fun-type_DNA-bd_sf"/>
</dbReference>
<organism evidence="8 9">
    <name type="scientific">Roridomyces roridus</name>
    <dbReference type="NCBI Taxonomy" id="1738132"/>
    <lineage>
        <taxon>Eukaryota</taxon>
        <taxon>Fungi</taxon>
        <taxon>Dikarya</taxon>
        <taxon>Basidiomycota</taxon>
        <taxon>Agaricomycotina</taxon>
        <taxon>Agaricomycetes</taxon>
        <taxon>Agaricomycetidae</taxon>
        <taxon>Agaricales</taxon>
        <taxon>Marasmiineae</taxon>
        <taxon>Mycenaceae</taxon>
        <taxon>Roridomyces</taxon>
    </lineage>
</organism>
<dbReference type="InterPro" id="IPR001138">
    <property type="entry name" value="Zn2Cys6_DnaBD"/>
</dbReference>
<gene>
    <name evidence="8" type="ORF">FB45DRAFT_1060415</name>
</gene>
<evidence type="ECO:0000256" key="1">
    <source>
        <dbReference type="ARBA" id="ARBA00004123"/>
    </source>
</evidence>
<sequence length="583" mass="64112">MSMETQAPANKPKRFRPPKPRTTPLKRGQACLNCRHLKIRCDGVRPVCGNCTRVPKDDPCIYTNSFPSTPPLGQEYWHGHGEPELEGIPGPSAWQGYWQQAPTGFNPDSSPPASIFSEFSSGTPESEHSFRDLLDAQEPHAETIRVLLDHFIPNAVQLGFFLHLERFKQAALQPPTAYQHSARPSLALLYAVYLWGAHLSLVNSLVELKPEFLRRALHFISTAETHITPIEDNALHSLQTIQAHVLISKYFLVHKRLLVAQVHASNAATLVLGYRLHKLGSPSAMTLQSRTLFEDISLRPAQNPVEQGERIRCFWSVTSLQVELNLALASGDSGNACILDSAGSEITTPWPMQMVEYELMQGEEEIGGGGGDSPLLRLKPLFYFIAPCALLANGPPISTWHRREFSAYMTSYTDLDLRINALRTSLESTSTIPGYSLADTELTHTYLLIAAASITVNRTSPVDLGARTKCVGAARGILGYLVASPSTPPAIDSVQETLTLVGNADAMYAPMCALACRVLIGEIQNLRMLRGSEWAVAGEDESLLGVDVQNGLLILASYAMTSPLADHYLEEIQREYNALYGMI</sequence>
<evidence type="ECO:0000313" key="8">
    <source>
        <dbReference type="EMBL" id="KAJ7625786.1"/>
    </source>
</evidence>
<dbReference type="Gene3D" id="4.10.240.10">
    <property type="entry name" value="Zn(2)-C6 fungal-type DNA-binding domain"/>
    <property type="match status" value="1"/>
</dbReference>
<keyword evidence="9" id="KW-1185">Reference proteome</keyword>
<dbReference type="Pfam" id="PF00172">
    <property type="entry name" value="Zn_clus"/>
    <property type="match status" value="1"/>
</dbReference>
<evidence type="ECO:0000256" key="3">
    <source>
        <dbReference type="ARBA" id="ARBA00023015"/>
    </source>
</evidence>
<reference evidence="8" key="1">
    <citation type="submission" date="2023-03" db="EMBL/GenBank/DDBJ databases">
        <title>Massive genome expansion in bonnet fungi (Mycena s.s.) driven by repeated elements and novel gene families across ecological guilds.</title>
        <authorList>
            <consortium name="Lawrence Berkeley National Laboratory"/>
            <person name="Harder C.B."/>
            <person name="Miyauchi S."/>
            <person name="Viragh M."/>
            <person name="Kuo A."/>
            <person name="Thoen E."/>
            <person name="Andreopoulos B."/>
            <person name="Lu D."/>
            <person name="Skrede I."/>
            <person name="Drula E."/>
            <person name="Henrissat B."/>
            <person name="Morin E."/>
            <person name="Kohler A."/>
            <person name="Barry K."/>
            <person name="LaButti K."/>
            <person name="Morin E."/>
            <person name="Salamov A."/>
            <person name="Lipzen A."/>
            <person name="Mereny Z."/>
            <person name="Hegedus B."/>
            <person name="Baldrian P."/>
            <person name="Stursova M."/>
            <person name="Weitz H."/>
            <person name="Taylor A."/>
            <person name="Grigoriev I.V."/>
            <person name="Nagy L.G."/>
            <person name="Martin F."/>
            <person name="Kauserud H."/>
        </authorList>
    </citation>
    <scope>NUCLEOTIDE SEQUENCE</scope>
    <source>
        <strain evidence="8">9284</strain>
    </source>
</reference>
<evidence type="ECO:0000256" key="4">
    <source>
        <dbReference type="ARBA" id="ARBA00023163"/>
    </source>
</evidence>
<proteinExistence type="predicted"/>
<dbReference type="GO" id="GO:0003677">
    <property type="term" value="F:DNA binding"/>
    <property type="evidence" value="ECO:0007669"/>
    <property type="project" value="InterPro"/>
</dbReference>
<dbReference type="EMBL" id="JARKIF010000012">
    <property type="protein sequence ID" value="KAJ7625786.1"/>
    <property type="molecule type" value="Genomic_DNA"/>
</dbReference>
<dbReference type="CDD" id="cd00067">
    <property type="entry name" value="GAL4"/>
    <property type="match status" value="1"/>
</dbReference>